<sequence>MRGRSPSMVVEVPIVDIGPAQYRRGDTMRSAAEGNKLRVSLLLLSGAIVEEGHMLMGKGRKRKRRYKRNQRTEYIYAGNGRTENEAARLSVVVAGWVGWCLPVGENTMMFVIRGFGGCTR</sequence>
<organism evidence="1 2">
    <name type="scientific">Pluteus cervinus</name>
    <dbReference type="NCBI Taxonomy" id="181527"/>
    <lineage>
        <taxon>Eukaryota</taxon>
        <taxon>Fungi</taxon>
        <taxon>Dikarya</taxon>
        <taxon>Basidiomycota</taxon>
        <taxon>Agaricomycotina</taxon>
        <taxon>Agaricomycetes</taxon>
        <taxon>Agaricomycetidae</taxon>
        <taxon>Agaricales</taxon>
        <taxon>Pluteineae</taxon>
        <taxon>Pluteaceae</taxon>
        <taxon>Pluteus</taxon>
    </lineage>
</organism>
<evidence type="ECO:0000313" key="1">
    <source>
        <dbReference type="EMBL" id="TFK61043.1"/>
    </source>
</evidence>
<dbReference type="Proteomes" id="UP000308600">
    <property type="component" value="Unassembled WGS sequence"/>
</dbReference>
<evidence type="ECO:0000313" key="2">
    <source>
        <dbReference type="Proteomes" id="UP000308600"/>
    </source>
</evidence>
<protein>
    <submittedName>
        <fullName evidence="1">Uncharacterized protein</fullName>
    </submittedName>
</protein>
<gene>
    <name evidence="1" type="ORF">BDN72DRAFT_485139</name>
</gene>
<dbReference type="EMBL" id="ML208701">
    <property type="protein sequence ID" value="TFK61043.1"/>
    <property type="molecule type" value="Genomic_DNA"/>
</dbReference>
<proteinExistence type="predicted"/>
<name>A0ACD3A593_9AGAR</name>
<keyword evidence="2" id="KW-1185">Reference proteome</keyword>
<reference evidence="1 2" key="1">
    <citation type="journal article" date="2019" name="Nat. Ecol. Evol.">
        <title>Megaphylogeny resolves global patterns of mushroom evolution.</title>
        <authorList>
            <person name="Varga T."/>
            <person name="Krizsan K."/>
            <person name="Foldi C."/>
            <person name="Dima B."/>
            <person name="Sanchez-Garcia M."/>
            <person name="Sanchez-Ramirez S."/>
            <person name="Szollosi G.J."/>
            <person name="Szarkandi J.G."/>
            <person name="Papp V."/>
            <person name="Albert L."/>
            <person name="Andreopoulos W."/>
            <person name="Angelini C."/>
            <person name="Antonin V."/>
            <person name="Barry K.W."/>
            <person name="Bougher N.L."/>
            <person name="Buchanan P."/>
            <person name="Buyck B."/>
            <person name="Bense V."/>
            <person name="Catcheside P."/>
            <person name="Chovatia M."/>
            <person name="Cooper J."/>
            <person name="Damon W."/>
            <person name="Desjardin D."/>
            <person name="Finy P."/>
            <person name="Geml J."/>
            <person name="Haridas S."/>
            <person name="Hughes K."/>
            <person name="Justo A."/>
            <person name="Karasinski D."/>
            <person name="Kautmanova I."/>
            <person name="Kiss B."/>
            <person name="Kocsube S."/>
            <person name="Kotiranta H."/>
            <person name="LaButti K.M."/>
            <person name="Lechner B.E."/>
            <person name="Liimatainen K."/>
            <person name="Lipzen A."/>
            <person name="Lukacs Z."/>
            <person name="Mihaltcheva S."/>
            <person name="Morgado L.N."/>
            <person name="Niskanen T."/>
            <person name="Noordeloos M.E."/>
            <person name="Ohm R.A."/>
            <person name="Ortiz-Santana B."/>
            <person name="Ovrebo C."/>
            <person name="Racz N."/>
            <person name="Riley R."/>
            <person name="Savchenko A."/>
            <person name="Shiryaev A."/>
            <person name="Soop K."/>
            <person name="Spirin V."/>
            <person name="Szebenyi C."/>
            <person name="Tomsovsky M."/>
            <person name="Tulloss R.E."/>
            <person name="Uehling J."/>
            <person name="Grigoriev I.V."/>
            <person name="Vagvolgyi C."/>
            <person name="Papp T."/>
            <person name="Martin F.M."/>
            <person name="Miettinen O."/>
            <person name="Hibbett D.S."/>
            <person name="Nagy L.G."/>
        </authorList>
    </citation>
    <scope>NUCLEOTIDE SEQUENCE [LARGE SCALE GENOMIC DNA]</scope>
    <source>
        <strain evidence="1 2">NL-1719</strain>
    </source>
</reference>
<accession>A0ACD3A593</accession>